<accession>A0A162Y9J3</accession>
<dbReference type="STRING" id="5454.A0A162Y9J3"/>
<dbReference type="Proteomes" id="UP000076837">
    <property type="component" value="Unassembled WGS sequence"/>
</dbReference>
<comment type="caution">
    <text evidence="5">The sequence shown here is derived from an EMBL/GenBank/DDBJ whole genome shotgun (WGS) entry which is preliminary data.</text>
</comment>
<dbReference type="AlphaFoldDB" id="A0A162Y9J3"/>
<dbReference type="InterPro" id="IPR029058">
    <property type="entry name" value="AB_hydrolase_fold"/>
</dbReference>
<keyword evidence="2 5" id="KW-0378">Hydrolase</keyword>
<dbReference type="FunFam" id="3.40.50.1820:FF:000299">
    <property type="entry name" value="Carboxylic ester hydrolase"/>
    <property type="match status" value="1"/>
</dbReference>
<dbReference type="SUPFAM" id="SSF53474">
    <property type="entry name" value="alpha/beta-Hydrolases"/>
    <property type="match status" value="1"/>
</dbReference>
<gene>
    <name evidence="5" type="ORF">ST47_g9035</name>
</gene>
<dbReference type="InterPro" id="IPR002018">
    <property type="entry name" value="CarbesteraseB"/>
</dbReference>
<protein>
    <submittedName>
        <fullName evidence="5">Hydrolase</fullName>
    </submittedName>
</protein>
<feature type="chain" id="PRO_5007841175" evidence="3">
    <location>
        <begin position="20"/>
        <end position="790"/>
    </location>
</feature>
<dbReference type="PROSITE" id="PS00122">
    <property type="entry name" value="CARBOXYLESTERASE_B_1"/>
    <property type="match status" value="1"/>
</dbReference>
<dbReference type="InterPro" id="IPR050309">
    <property type="entry name" value="Type-B_Carboxylest/Lipase"/>
</dbReference>
<name>A0A162Y9J3_DIDRA</name>
<dbReference type="Gene3D" id="3.40.50.1820">
    <property type="entry name" value="alpha/beta hydrolase"/>
    <property type="match status" value="1"/>
</dbReference>
<reference evidence="5 6" key="1">
    <citation type="journal article" date="2016" name="Sci. Rep.">
        <title>Draft genome sequencing and secretome analysis of fungal phytopathogen Ascochyta rabiei provides insight into the necrotrophic effector repertoire.</title>
        <authorList>
            <person name="Verma S."/>
            <person name="Gazara R.K."/>
            <person name="Nizam S."/>
            <person name="Parween S."/>
            <person name="Chattopadhyay D."/>
            <person name="Verma P.K."/>
        </authorList>
    </citation>
    <scope>NUCLEOTIDE SEQUENCE [LARGE SCALE GENOMIC DNA]</scope>
    <source>
        <strain evidence="5 6">ArDII</strain>
    </source>
</reference>
<organism evidence="5 6">
    <name type="scientific">Didymella rabiei</name>
    <name type="common">Chickpea ascochyta blight fungus</name>
    <name type="synonym">Mycosphaerella rabiei</name>
    <dbReference type="NCBI Taxonomy" id="5454"/>
    <lineage>
        <taxon>Eukaryota</taxon>
        <taxon>Fungi</taxon>
        <taxon>Dikarya</taxon>
        <taxon>Ascomycota</taxon>
        <taxon>Pezizomycotina</taxon>
        <taxon>Dothideomycetes</taxon>
        <taxon>Pleosporomycetidae</taxon>
        <taxon>Pleosporales</taxon>
        <taxon>Pleosporineae</taxon>
        <taxon>Didymellaceae</taxon>
        <taxon>Ascochyta</taxon>
    </lineage>
</organism>
<feature type="signal peptide" evidence="3">
    <location>
        <begin position="1"/>
        <end position="19"/>
    </location>
</feature>
<sequence>MLFSKSAVALLAFVPAIAASPLHLRAENSTKPVVALDYVTLQGATSSTYYLTYYRRIPFGASTAGPNRFRAPQPPVPITNGTYDTDRGFDMCPQRTVNGSEDCLYLGVYSRPWQPTRKLRPVLLTFYGGGFIRGSAEFSIPPSGYPVLNVSESNDYVVVYSNYRTNVFGFLPGKKVAQSKEVDLNTGLLDQQAALQWIQKYIHHFGGSKDDVTIWGQSAGGGSVVAQTIATGNRGKKLFHKAMSSSPFWPKTYRYDSPENEALYQQVVTDVGCANSTDEIACLKTADLQALRDSAFRLSTSLQYTTSSFTFGPIIDDSFLTSPLSEVVRKGRLNAPTVLTSYNLHEGENFVPPGFQNAKTASDGFNSSTASFDAWLTGFLPGLREKDVLQAKTLYPTSGTAEEIQWNTTYIRAGLLYRDLVLACPAYWLSTKAANGWLIEYAISPAKHASDTIYWNQLNPVQTSDSLTYRGYTGALASFVQTGDPNTHKLTNASVPSVPAVRTGSQFVVAADGLGQGRIARLQERLITQSMLQRLFDGVRVIGSSAALVQEGLVDSLLASGCGVSGNSLNTACTSVLYFQRARRLAPSPLLRSCLPCPHETAHRDPAVARISKKMSLYQWTLHSDSALAGIHHDVLTAYILHNPTQIAVQDTSLKAAMDGYHARSREHASIYVRHLAVGPDSDNLSVDQAWNMAVGARQYANREPDKWQEASRVDKSLYGDAWRSAHSKQGYRALITNSDNKVSSLKHPVMVTFADALEKIIKQARDAGQPRTRSLYYVRYALDAHSREK</sequence>
<proteinExistence type="inferred from homology"/>
<evidence type="ECO:0000313" key="6">
    <source>
        <dbReference type="Proteomes" id="UP000076837"/>
    </source>
</evidence>
<keyword evidence="3" id="KW-0732">Signal</keyword>
<dbReference type="ESTHER" id="didra-a0a162y9j3">
    <property type="family name" value="Fungal_carboxylesterase_lipase"/>
</dbReference>
<evidence type="ECO:0000256" key="1">
    <source>
        <dbReference type="ARBA" id="ARBA00005964"/>
    </source>
</evidence>
<evidence type="ECO:0000313" key="5">
    <source>
        <dbReference type="EMBL" id="KZM19898.1"/>
    </source>
</evidence>
<feature type="domain" description="Carboxylesterase type B" evidence="4">
    <location>
        <begin position="31"/>
        <end position="489"/>
    </location>
</feature>
<dbReference type="PANTHER" id="PTHR11559">
    <property type="entry name" value="CARBOXYLESTERASE"/>
    <property type="match status" value="1"/>
</dbReference>
<evidence type="ECO:0000256" key="2">
    <source>
        <dbReference type="ARBA" id="ARBA00022801"/>
    </source>
</evidence>
<comment type="similarity">
    <text evidence="1">Belongs to the type-B carboxylesterase/lipase family.</text>
</comment>
<evidence type="ECO:0000256" key="3">
    <source>
        <dbReference type="SAM" id="SignalP"/>
    </source>
</evidence>
<dbReference type="EMBL" id="JYNV01000290">
    <property type="protein sequence ID" value="KZM19898.1"/>
    <property type="molecule type" value="Genomic_DNA"/>
</dbReference>
<dbReference type="InterPro" id="IPR019826">
    <property type="entry name" value="Carboxylesterase_B_AS"/>
</dbReference>
<evidence type="ECO:0000259" key="4">
    <source>
        <dbReference type="Pfam" id="PF00135"/>
    </source>
</evidence>
<dbReference type="GO" id="GO:0016787">
    <property type="term" value="F:hydrolase activity"/>
    <property type="evidence" value="ECO:0007669"/>
    <property type="project" value="UniProtKB-KW"/>
</dbReference>
<dbReference type="Pfam" id="PF00135">
    <property type="entry name" value="COesterase"/>
    <property type="match status" value="1"/>
</dbReference>
<keyword evidence="6" id="KW-1185">Reference proteome</keyword>